<protein>
    <submittedName>
        <fullName evidence="1">Uncharacterized protein</fullName>
    </submittedName>
</protein>
<dbReference type="EMBL" id="ATAO01000079">
    <property type="protein sequence ID" value="EQM83419.1"/>
    <property type="molecule type" value="Genomic_DNA"/>
</dbReference>
<sequence>MALQTESFATAQEMADRSQGAIPVNHPFLEKELKAATETIRNACGWHIAKVETLTFERVGPYAEHVWLPAMAIASVTAATIDGTVLVADSIEFDKMTGWTNLCGRRRSVTFTAGFADVPADLVTLTLELAAGALGSPTGITREQAGGVSVTYARSSGALQASDHDRLAAYKIGWLP</sequence>
<gene>
    <name evidence="1" type="ORF">L687_12430</name>
</gene>
<dbReference type="RefSeq" id="WP_021198699.1">
    <property type="nucleotide sequence ID" value="NZ_ATAO01000079.1"/>
</dbReference>
<proteinExistence type="predicted"/>
<evidence type="ECO:0000313" key="2">
    <source>
        <dbReference type="Proteomes" id="UP000016033"/>
    </source>
</evidence>
<evidence type="ECO:0000313" key="1">
    <source>
        <dbReference type="EMBL" id="EQM83419.1"/>
    </source>
</evidence>
<dbReference type="Proteomes" id="UP000016033">
    <property type="component" value="Unassembled WGS sequence"/>
</dbReference>
<organism evidence="1 2">
    <name type="scientific">Microbacterium maritypicum MF109</name>
    <dbReference type="NCBI Taxonomy" id="1333857"/>
    <lineage>
        <taxon>Bacteria</taxon>
        <taxon>Bacillati</taxon>
        <taxon>Actinomycetota</taxon>
        <taxon>Actinomycetes</taxon>
        <taxon>Micrococcales</taxon>
        <taxon>Microbacteriaceae</taxon>
        <taxon>Microbacterium</taxon>
    </lineage>
</organism>
<accession>T5KTS4</accession>
<reference evidence="1 2" key="1">
    <citation type="journal article" date="2013" name="Genome Announc.">
        <title>Whole-genome sequences of five oyster-associated bacteria show potential for crude oil hydrocarbon degradation.</title>
        <authorList>
            <person name="Chauhan A."/>
            <person name="Green S."/>
            <person name="Pathak A."/>
            <person name="Thomas J."/>
            <person name="Venkatramanan R."/>
        </authorList>
    </citation>
    <scope>NUCLEOTIDE SEQUENCE [LARGE SCALE GENOMIC DNA]</scope>
    <source>
        <strain evidence="1 2">MF109</strain>
    </source>
</reference>
<dbReference type="AlphaFoldDB" id="T5KTS4"/>
<dbReference type="PATRIC" id="fig|1333857.3.peg.715"/>
<comment type="caution">
    <text evidence="1">The sequence shown here is derived from an EMBL/GenBank/DDBJ whole genome shotgun (WGS) entry which is preliminary data.</text>
</comment>
<name>T5KTS4_MICMQ</name>